<comment type="cofactor">
    <cofactor evidence="1">
        <name>pyridoxal 5'-phosphate</name>
        <dbReference type="ChEBI" id="CHEBI:597326"/>
    </cofactor>
</comment>
<dbReference type="SUPFAM" id="SSF53383">
    <property type="entry name" value="PLP-dependent transferases"/>
    <property type="match status" value="1"/>
</dbReference>
<dbReference type="PANTHER" id="PTHR43277">
    <property type="entry name" value="ARGININE DECARBOXYLASE"/>
    <property type="match status" value="1"/>
</dbReference>
<keyword evidence="3" id="KW-0210">Decarboxylase</keyword>
<evidence type="ECO:0000259" key="6">
    <source>
        <dbReference type="Pfam" id="PF01276"/>
    </source>
</evidence>
<keyword evidence="9" id="KW-1185">Reference proteome</keyword>
<gene>
    <name evidence="8" type="ORF">SAMN02745123_01295</name>
</gene>
<reference evidence="9" key="1">
    <citation type="submission" date="2016-11" db="EMBL/GenBank/DDBJ databases">
        <authorList>
            <person name="Varghese N."/>
            <person name="Submissions S."/>
        </authorList>
    </citation>
    <scope>NUCLEOTIDE SEQUENCE [LARGE SCALE GENOMIC DNA]</scope>
    <source>
        <strain evidence="9">DSM 10349</strain>
    </source>
</reference>
<dbReference type="RefSeq" id="WP_072912077.1">
    <property type="nucleotide sequence ID" value="NZ_FRAR01000010.1"/>
</dbReference>
<dbReference type="InterPro" id="IPR000310">
    <property type="entry name" value="Orn/Lys/Arg_deCO2ase_major_dom"/>
</dbReference>
<feature type="domain" description="Orn/Lys/Arg decarboxylase C-terminal" evidence="7">
    <location>
        <begin position="423"/>
        <end position="479"/>
    </location>
</feature>
<evidence type="ECO:0000313" key="8">
    <source>
        <dbReference type="EMBL" id="SHK27389.1"/>
    </source>
</evidence>
<sequence>MYKTKTPIIDALQKYNSDRIIRWHMPGHKGGQMTHNPALQFLGDRVYQADVTNVPGMDDLHQPQGIIKEAQELAAATFGADKTYFLINGSSCGLQALVMASCKPGEKILVPRNIHRSILSGIILSGAVPVFFMPEYDYDYGIPLGTTPAGIAACLQKHPDVRAVLLVYPTYQGIASDIETIAQIVHQHGLPLLVDEAHGPHFGFHEDLPKAALLAGADAVVQGTHKMLSSFTQASMLHLKGNRLNQQRLESMLRLLQSTSTSYLLLSSLDGARAQLAHHGRELTESALELSHFLRTELKTLGLQVLGEEMIGQPGVYGLDFTKITISLRSLKVSGLWAEKWLRETYRLQVEMADVFNLLLLVTFGNWRSDANNLLSALSDMAYTLKTSPQITAAHGAVENINPYPVIPELALPPREAFWSSPTPVALSAAVGHISAEVITCYPPGIPVICPGERYNQDIIDYLIAMRHLGVHFQGSFDTSLATVQVLK</sequence>
<dbReference type="GO" id="GO:0016831">
    <property type="term" value="F:carboxy-lyase activity"/>
    <property type="evidence" value="ECO:0007669"/>
    <property type="project" value="UniProtKB-KW"/>
</dbReference>
<dbReference type="Proteomes" id="UP000183997">
    <property type="component" value="Unassembled WGS sequence"/>
</dbReference>
<evidence type="ECO:0000313" key="9">
    <source>
        <dbReference type="Proteomes" id="UP000183997"/>
    </source>
</evidence>
<dbReference type="OrthoDB" id="9815233at2"/>
<evidence type="ECO:0000256" key="4">
    <source>
        <dbReference type="ARBA" id="ARBA00022898"/>
    </source>
</evidence>
<dbReference type="InterPro" id="IPR036633">
    <property type="entry name" value="Prn/Lys/Arg_de-COase_C_sf"/>
</dbReference>
<dbReference type="InterPro" id="IPR015421">
    <property type="entry name" value="PyrdxlP-dep_Trfase_major"/>
</dbReference>
<dbReference type="SUPFAM" id="SSF55904">
    <property type="entry name" value="Ornithine decarboxylase C-terminal domain"/>
    <property type="match status" value="1"/>
</dbReference>
<protein>
    <submittedName>
        <fullName evidence="8">Arginine decarboxylase</fullName>
    </submittedName>
</protein>
<keyword evidence="4" id="KW-0663">Pyridoxal phosphate</keyword>
<dbReference type="EMBL" id="FRAR01000010">
    <property type="protein sequence ID" value="SHK27389.1"/>
    <property type="molecule type" value="Genomic_DNA"/>
</dbReference>
<evidence type="ECO:0000256" key="5">
    <source>
        <dbReference type="ARBA" id="ARBA00023239"/>
    </source>
</evidence>
<evidence type="ECO:0000259" key="7">
    <source>
        <dbReference type="Pfam" id="PF03711"/>
    </source>
</evidence>
<dbReference type="InterPro" id="IPR052357">
    <property type="entry name" value="Orn_Lys_Arg_decarboxylase-I"/>
</dbReference>
<dbReference type="AlphaFoldDB" id="A0A1M6R4J1"/>
<dbReference type="Pfam" id="PF01276">
    <property type="entry name" value="OKR_DC_1"/>
    <property type="match status" value="1"/>
</dbReference>
<keyword evidence="5" id="KW-0456">Lyase</keyword>
<organism evidence="8 9">
    <name type="scientific">Desulforamulus aeronauticus DSM 10349</name>
    <dbReference type="NCBI Taxonomy" id="1121421"/>
    <lineage>
        <taxon>Bacteria</taxon>
        <taxon>Bacillati</taxon>
        <taxon>Bacillota</taxon>
        <taxon>Clostridia</taxon>
        <taxon>Eubacteriales</taxon>
        <taxon>Peptococcaceae</taxon>
        <taxon>Desulforamulus</taxon>
    </lineage>
</organism>
<dbReference type="CDD" id="cd00615">
    <property type="entry name" value="Orn_deC_like"/>
    <property type="match status" value="1"/>
</dbReference>
<evidence type="ECO:0000256" key="2">
    <source>
        <dbReference type="ARBA" id="ARBA00010671"/>
    </source>
</evidence>
<dbReference type="InterPro" id="IPR008286">
    <property type="entry name" value="Prn/Lys/Arg_de-COase_C"/>
</dbReference>
<dbReference type="Gene3D" id="3.90.100.10">
    <property type="entry name" value="Orn/Lys/Arg decarboxylase, C-terminal domain"/>
    <property type="match status" value="1"/>
</dbReference>
<dbReference type="Gene3D" id="3.40.640.10">
    <property type="entry name" value="Type I PLP-dependent aspartate aminotransferase-like (Major domain)"/>
    <property type="match status" value="1"/>
</dbReference>
<accession>A0A1M6R4J1</accession>
<dbReference type="STRING" id="1121421.SAMN02745123_01295"/>
<feature type="domain" description="Orn/Lys/Arg decarboxylases family 1 pyridoxal-P attachment site" evidence="6">
    <location>
        <begin position="6"/>
        <end position="366"/>
    </location>
</feature>
<evidence type="ECO:0000256" key="3">
    <source>
        <dbReference type="ARBA" id="ARBA00022793"/>
    </source>
</evidence>
<name>A0A1M6R4J1_9FIRM</name>
<evidence type="ECO:0000256" key="1">
    <source>
        <dbReference type="ARBA" id="ARBA00001933"/>
    </source>
</evidence>
<proteinExistence type="inferred from homology"/>
<dbReference type="Pfam" id="PF03711">
    <property type="entry name" value="OKR_DC_1_C"/>
    <property type="match status" value="1"/>
</dbReference>
<dbReference type="PANTHER" id="PTHR43277:SF4">
    <property type="entry name" value="ARGININE DECARBOXYLASE"/>
    <property type="match status" value="1"/>
</dbReference>
<comment type="similarity">
    <text evidence="2">Belongs to the Orn/Lys/Arg decarboxylase class-I family.</text>
</comment>
<dbReference type="InterPro" id="IPR015424">
    <property type="entry name" value="PyrdxlP-dep_Trfase"/>
</dbReference>